<evidence type="ECO:0000259" key="2">
    <source>
        <dbReference type="Pfam" id="PF22893"/>
    </source>
</evidence>
<feature type="region of interest" description="Disordered" evidence="1">
    <location>
        <begin position="24"/>
        <end position="46"/>
    </location>
</feature>
<reference evidence="3 4" key="1">
    <citation type="submission" date="2014-04" db="EMBL/GenBank/DDBJ databases">
        <authorList>
            <consortium name="DOE Joint Genome Institute"/>
            <person name="Kuo A."/>
            <person name="Ruytinx J."/>
            <person name="Rineau F."/>
            <person name="Colpaert J."/>
            <person name="Kohler A."/>
            <person name="Nagy L.G."/>
            <person name="Floudas D."/>
            <person name="Copeland A."/>
            <person name="Barry K.W."/>
            <person name="Cichocki N."/>
            <person name="Veneault-Fourrey C."/>
            <person name="LaButti K."/>
            <person name="Lindquist E.A."/>
            <person name="Lipzen A."/>
            <person name="Lundell T."/>
            <person name="Morin E."/>
            <person name="Murat C."/>
            <person name="Sun H."/>
            <person name="Tunlid A."/>
            <person name="Henrissat B."/>
            <person name="Grigoriev I.V."/>
            <person name="Hibbett D.S."/>
            <person name="Martin F."/>
            <person name="Nordberg H.P."/>
            <person name="Cantor M.N."/>
            <person name="Hua S.X."/>
        </authorList>
    </citation>
    <scope>NUCLEOTIDE SEQUENCE [LARGE SCALE GENOMIC DNA]</scope>
    <source>
        <strain evidence="3 4">UH-Slu-Lm8-n1</strain>
    </source>
</reference>
<reference evidence="4" key="2">
    <citation type="submission" date="2015-01" db="EMBL/GenBank/DDBJ databases">
        <title>Evolutionary Origins and Diversification of the Mycorrhizal Mutualists.</title>
        <authorList>
            <consortium name="DOE Joint Genome Institute"/>
            <consortium name="Mycorrhizal Genomics Consortium"/>
            <person name="Kohler A."/>
            <person name="Kuo A."/>
            <person name="Nagy L.G."/>
            <person name="Floudas D."/>
            <person name="Copeland A."/>
            <person name="Barry K.W."/>
            <person name="Cichocki N."/>
            <person name="Veneault-Fourrey C."/>
            <person name="LaButti K."/>
            <person name="Lindquist E.A."/>
            <person name="Lipzen A."/>
            <person name="Lundell T."/>
            <person name="Morin E."/>
            <person name="Murat C."/>
            <person name="Riley R."/>
            <person name="Ohm R."/>
            <person name="Sun H."/>
            <person name="Tunlid A."/>
            <person name="Henrissat B."/>
            <person name="Grigoriev I.V."/>
            <person name="Hibbett D.S."/>
            <person name="Martin F."/>
        </authorList>
    </citation>
    <scope>NUCLEOTIDE SEQUENCE [LARGE SCALE GENOMIC DNA]</scope>
    <source>
        <strain evidence="4">UH-Slu-Lm8-n1</strain>
    </source>
</reference>
<evidence type="ECO:0000313" key="4">
    <source>
        <dbReference type="Proteomes" id="UP000054485"/>
    </source>
</evidence>
<dbReference type="InterPro" id="IPR054464">
    <property type="entry name" value="ULD_fung"/>
</dbReference>
<protein>
    <recommendedName>
        <fullName evidence="2">Ubiquitin-like domain-containing protein</fullName>
    </recommendedName>
</protein>
<name>A0A0C9Z9T9_9AGAM</name>
<proteinExistence type="predicted"/>
<evidence type="ECO:0000256" key="1">
    <source>
        <dbReference type="SAM" id="MobiDB-lite"/>
    </source>
</evidence>
<feature type="domain" description="Ubiquitin-like" evidence="2">
    <location>
        <begin position="277"/>
        <end position="362"/>
    </location>
</feature>
<dbReference type="Proteomes" id="UP000054485">
    <property type="component" value="Unassembled WGS sequence"/>
</dbReference>
<gene>
    <name evidence="3" type="ORF">CY34DRAFT_813044</name>
</gene>
<dbReference type="AlphaFoldDB" id="A0A0C9Z9T9"/>
<dbReference type="EMBL" id="KN835782">
    <property type="protein sequence ID" value="KIK34270.1"/>
    <property type="molecule type" value="Genomic_DNA"/>
</dbReference>
<dbReference type="Pfam" id="PF22893">
    <property type="entry name" value="ULD_2"/>
    <property type="match status" value="1"/>
</dbReference>
<feature type="non-terminal residue" evidence="3">
    <location>
        <position position="414"/>
    </location>
</feature>
<feature type="compositionally biased region" description="Polar residues" evidence="1">
    <location>
        <begin position="31"/>
        <end position="46"/>
    </location>
</feature>
<accession>A0A0C9Z9T9</accession>
<dbReference type="OrthoDB" id="2639018at2759"/>
<keyword evidence="4" id="KW-1185">Reference proteome</keyword>
<organism evidence="3 4">
    <name type="scientific">Suillus luteus UH-Slu-Lm8-n1</name>
    <dbReference type="NCBI Taxonomy" id="930992"/>
    <lineage>
        <taxon>Eukaryota</taxon>
        <taxon>Fungi</taxon>
        <taxon>Dikarya</taxon>
        <taxon>Basidiomycota</taxon>
        <taxon>Agaricomycotina</taxon>
        <taxon>Agaricomycetes</taxon>
        <taxon>Agaricomycetidae</taxon>
        <taxon>Boletales</taxon>
        <taxon>Suillineae</taxon>
        <taxon>Suillaceae</taxon>
        <taxon>Suillus</taxon>
    </lineage>
</organism>
<dbReference type="HOGENOM" id="CLU_061315_0_0_1"/>
<evidence type="ECO:0000313" key="3">
    <source>
        <dbReference type="EMBL" id="KIK34270.1"/>
    </source>
</evidence>
<dbReference type="InParanoid" id="A0A0C9Z9T9"/>
<sequence>MSIPFNLKLFQGFGLGKVIAFRSKRSKQKGQHNSTTTNPEGISSIPANVSNPVPALVLSSISSLVPPVSPIRQSALEASIDPSSARYSGGVSLAREASDMAQVALPFVQAITGAIPLVGAPMQAAINGILTGLQAIDRRSQNKSDLDALTSRLNRLCLNLCNAPLARDPAEQYRRDSFVRMLQSTSARVATLHERCLASTPVTQAIAGCFMDIDHYLADYLWSFQMQSQHDIQEKLMILQKQIEDQNKLLITNQSLMIRLQFSMGPSASPVATALGCVTLVDATGHHHDIPMNFCTSYQQLNNMIRVLFERDTFEAQLQRRYIEKGEYDLCIDEGMQVTPLTSHKWSSIEAGTKIVMRVTIQQQTRSLSEVDYKCRFCGAVNRLGVRSVNYQSRGGTVCSTDCRECKRRFQITR</sequence>